<reference evidence="1 2" key="2">
    <citation type="journal article" date="2022" name="Mol. Ecol. Resour.">
        <title>The genomes of chicory, endive, great burdock and yacon provide insights into Asteraceae paleo-polyploidization history and plant inulin production.</title>
        <authorList>
            <person name="Fan W."/>
            <person name="Wang S."/>
            <person name="Wang H."/>
            <person name="Wang A."/>
            <person name="Jiang F."/>
            <person name="Liu H."/>
            <person name="Zhao H."/>
            <person name="Xu D."/>
            <person name="Zhang Y."/>
        </authorList>
    </citation>
    <scope>NUCLEOTIDE SEQUENCE [LARGE SCALE GENOMIC DNA]</scope>
    <source>
        <strain evidence="2">cv. Yunnan</strain>
        <tissue evidence="1">Leaves</tissue>
    </source>
</reference>
<reference evidence="2" key="1">
    <citation type="journal article" date="2022" name="Mol. Ecol. Resour.">
        <title>The genomes of chicory, endive, great burdock and yacon provide insights into Asteraceae palaeo-polyploidization history and plant inulin production.</title>
        <authorList>
            <person name="Fan W."/>
            <person name="Wang S."/>
            <person name="Wang H."/>
            <person name="Wang A."/>
            <person name="Jiang F."/>
            <person name="Liu H."/>
            <person name="Zhao H."/>
            <person name="Xu D."/>
            <person name="Zhang Y."/>
        </authorList>
    </citation>
    <scope>NUCLEOTIDE SEQUENCE [LARGE SCALE GENOMIC DNA]</scope>
    <source>
        <strain evidence="2">cv. Yunnan</strain>
    </source>
</reference>
<name>A0ACB8ZCD9_9ASTR</name>
<dbReference type="Proteomes" id="UP001056120">
    <property type="component" value="Linkage Group LG26"/>
</dbReference>
<evidence type="ECO:0000313" key="2">
    <source>
        <dbReference type="Proteomes" id="UP001056120"/>
    </source>
</evidence>
<proteinExistence type="predicted"/>
<organism evidence="1 2">
    <name type="scientific">Smallanthus sonchifolius</name>
    <dbReference type="NCBI Taxonomy" id="185202"/>
    <lineage>
        <taxon>Eukaryota</taxon>
        <taxon>Viridiplantae</taxon>
        <taxon>Streptophyta</taxon>
        <taxon>Embryophyta</taxon>
        <taxon>Tracheophyta</taxon>
        <taxon>Spermatophyta</taxon>
        <taxon>Magnoliopsida</taxon>
        <taxon>eudicotyledons</taxon>
        <taxon>Gunneridae</taxon>
        <taxon>Pentapetalae</taxon>
        <taxon>asterids</taxon>
        <taxon>campanulids</taxon>
        <taxon>Asterales</taxon>
        <taxon>Asteraceae</taxon>
        <taxon>Asteroideae</taxon>
        <taxon>Heliantheae alliance</taxon>
        <taxon>Millerieae</taxon>
        <taxon>Smallanthus</taxon>
    </lineage>
</organism>
<sequence length="123" mass="14141">MPVNHSELVAQCQMVLVLICVGDRDVGEFMGGVTGALMMDPVWMWRWGSLAECDDEDEEERFLSHESRWQEEDDGIANEEEGLELVLEHVRSRSHAPAILNSSFRRRLAEQVLEPKIFLQKTK</sequence>
<keyword evidence="2" id="KW-1185">Reference proteome</keyword>
<accession>A0ACB8ZCD9</accession>
<gene>
    <name evidence="1" type="ORF">L1987_78273</name>
</gene>
<evidence type="ECO:0000313" key="1">
    <source>
        <dbReference type="EMBL" id="KAI3695278.1"/>
    </source>
</evidence>
<comment type="caution">
    <text evidence="1">The sequence shown here is derived from an EMBL/GenBank/DDBJ whole genome shotgun (WGS) entry which is preliminary data.</text>
</comment>
<protein>
    <submittedName>
        <fullName evidence="1">Uncharacterized protein</fullName>
    </submittedName>
</protein>
<dbReference type="EMBL" id="CM042043">
    <property type="protein sequence ID" value="KAI3695278.1"/>
    <property type="molecule type" value="Genomic_DNA"/>
</dbReference>